<dbReference type="InterPro" id="IPR002831">
    <property type="entry name" value="Tscrpt_reg_TrmB_N"/>
</dbReference>
<dbReference type="Proteomes" id="UP000323454">
    <property type="component" value="Unassembled WGS sequence"/>
</dbReference>
<dbReference type="InterPro" id="IPR051797">
    <property type="entry name" value="TrmB-like"/>
</dbReference>
<dbReference type="EMBL" id="VUOB01000060">
    <property type="protein sequence ID" value="KAA2254658.1"/>
    <property type="molecule type" value="Genomic_DNA"/>
</dbReference>
<name>A0A5B2WUI7_9PSEU</name>
<dbReference type="InterPro" id="IPR036388">
    <property type="entry name" value="WH-like_DNA-bd_sf"/>
</dbReference>
<dbReference type="InterPro" id="IPR000792">
    <property type="entry name" value="Tscrpt_reg_LuxR_C"/>
</dbReference>
<evidence type="ECO:0000259" key="1">
    <source>
        <dbReference type="SMART" id="SM00421"/>
    </source>
</evidence>
<organism evidence="2 3">
    <name type="scientific">Solihabitans fulvus</name>
    <dbReference type="NCBI Taxonomy" id="1892852"/>
    <lineage>
        <taxon>Bacteria</taxon>
        <taxon>Bacillati</taxon>
        <taxon>Actinomycetota</taxon>
        <taxon>Actinomycetes</taxon>
        <taxon>Pseudonocardiales</taxon>
        <taxon>Pseudonocardiaceae</taxon>
        <taxon>Solihabitans</taxon>
    </lineage>
</organism>
<reference evidence="2 3" key="1">
    <citation type="submission" date="2019-09" db="EMBL/GenBank/DDBJ databases">
        <title>Goodfellowia gen. nov., a new genus of the Pseudonocardineae related to Actinoalloteichus, containing Goodfellowia coeruleoviolacea gen. nov., comb. nov. gen. nov., comb. nov.</title>
        <authorList>
            <person name="Labeda D."/>
        </authorList>
    </citation>
    <scope>NUCLEOTIDE SEQUENCE [LARGE SCALE GENOMIC DNA]</scope>
    <source>
        <strain evidence="2 3">AN110305</strain>
    </source>
</reference>
<evidence type="ECO:0000313" key="3">
    <source>
        <dbReference type="Proteomes" id="UP000323454"/>
    </source>
</evidence>
<reference evidence="2 3" key="2">
    <citation type="submission" date="2019-09" db="EMBL/GenBank/DDBJ databases">
        <authorList>
            <person name="Jin C."/>
        </authorList>
    </citation>
    <scope>NUCLEOTIDE SEQUENCE [LARGE SCALE GENOMIC DNA]</scope>
    <source>
        <strain evidence="2 3">AN110305</strain>
    </source>
</reference>
<dbReference type="GO" id="GO:0006355">
    <property type="term" value="P:regulation of DNA-templated transcription"/>
    <property type="evidence" value="ECO:0007669"/>
    <property type="project" value="InterPro"/>
</dbReference>
<comment type="caution">
    <text evidence="2">The sequence shown here is derived from an EMBL/GenBank/DDBJ whole genome shotgun (WGS) entry which is preliminary data.</text>
</comment>
<sequence>MLDVIGLDPTEQALYEHLVSASPCTHDEIASALAINNGRLSVVLDRLMARGLVSRVPGSPVRWATTTPNVALEVLFLEQEERIRRGRLFAEQLTAIYHQASATGDPATLVEVISGPAAIAQHFEQIQRSATREIRAIDKPPYAAGPLANHPVELEMLRRGISYRVIYDPSGLERFHDLPTELEISLAHGEQARVLPDAPIKLCVADDRLGLIPLQAAPPAIESIIVVHRSALLDALCALFDTLWDQAMPLPLNSVADSPAGPTLEERRLLALLTTGMPDESIAKQMGLSHRTFQRRLHALLARVGAKTRFQAGLRAAHLGWVTPRP</sequence>
<dbReference type="PANTHER" id="PTHR34293">
    <property type="entry name" value="HTH-TYPE TRANSCRIPTIONAL REGULATOR TRMBL2"/>
    <property type="match status" value="1"/>
</dbReference>
<dbReference type="Gene3D" id="1.10.10.10">
    <property type="entry name" value="Winged helix-like DNA-binding domain superfamily/Winged helix DNA-binding domain"/>
    <property type="match status" value="2"/>
</dbReference>
<dbReference type="Pfam" id="PF01978">
    <property type="entry name" value="TrmB"/>
    <property type="match status" value="1"/>
</dbReference>
<feature type="domain" description="HTH luxR-type" evidence="1">
    <location>
        <begin position="259"/>
        <end position="316"/>
    </location>
</feature>
<dbReference type="InterPro" id="IPR016032">
    <property type="entry name" value="Sig_transdc_resp-reg_C-effctor"/>
</dbReference>
<protein>
    <submittedName>
        <fullName evidence="2">Transcriptional regulator TrmB</fullName>
    </submittedName>
</protein>
<dbReference type="PANTHER" id="PTHR34293:SF1">
    <property type="entry name" value="HTH-TYPE TRANSCRIPTIONAL REGULATOR TRMBL2"/>
    <property type="match status" value="1"/>
</dbReference>
<dbReference type="OrthoDB" id="5932488at2"/>
<gene>
    <name evidence="2" type="ORF">F0L68_29975</name>
</gene>
<keyword evidence="3" id="KW-1185">Reference proteome</keyword>
<evidence type="ECO:0000313" key="2">
    <source>
        <dbReference type="EMBL" id="KAA2254658.1"/>
    </source>
</evidence>
<dbReference type="SMART" id="SM00421">
    <property type="entry name" value="HTH_LUXR"/>
    <property type="match status" value="1"/>
</dbReference>
<dbReference type="RefSeq" id="WP_149853207.1">
    <property type="nucleotide sequence ID" value="NZ_VUOB01000060.1"/>
</dbReference>
<dbReference type="GO" id="GO:0003677">
    <property type="term" value="F:DNA binding"/>
    <property type="evidence" value="ECO:0007669"/>
    <property type="project" value="InterPro"/>
</dbReference>
<dbReference type="SUPFAM" id="SSF46785">
    <property type="entry name" value="Winged helix' DNA-binding domain"/>
    <property type="match status" value="1"/>
</dbReference>
<proteinExistence type="predicted"/>
<dbReference type="SUPFAM" id="SSF46894">
    <property type="entry name" value="C-terminal effector domain of the bipartite response regulators"/>
    <property type="match status" value="1"/>
</dbReference>
<dbReference type="InterPro" id="IPR036390">
    <property type="entry name" value="WH_DNA-bd_sf"/>
</dbReference>
<accession>A0A5B2WUI7</accession>
<dbReference type="AlphaFoldDB" id="A0A5B2WUI7"/>